<name>A0A4V2RQP3_9BACT</name>
<accession>A0A4V2RQP3</accession>
<dbReference type="InterPro" id="IPR050267">
    <property type="entry name" value="Anti-sigma-factor_SerPK"/>
</dbReference>
<keyword evidence="3" id="KW-0808">Transferase</keyword>
<dbReference type="EMBL" id="SLWB01000002">
    <property type="protein sequence ID" value="TCN72160.1"/>
    <property type="molecule type" value="Genomic_DNA"/>
</dbReference>
<dbReference type="InterPro" id="IPR036890">
    <property type="entry name" value="HATPase_C_sf"/>
</dbReference>
<feature type="domain" description="Histidine kinase/HSP90-like ATPase" evidence="2">
    <location>
        <begin position="9"/>
        <end position="127"/>
    </location>
</feature>
<keyword evidence="1" id="KW-0723">Serine/threonine-protein kinase</keyword>
<organism evidence="3 4">
    <name type="scientific">Acetobacteroides hydrogenigenes</name>
    <dbReference type="NCBI Taxonomy" id="979970"/>
    <lineage>
        <taxon>Bacteria</taxon>
        <taxon>Pseudomonadati</taxon>
        <taxon>Bacteroidota</taxon>
        <taxon>Bacteroidia</taxon>
        <taxon>Bacteroidales</taxon>
        <taxon>Rikenellaceae</taxon>
        <taxon>Acetobacteroides</taxon>
    </lineage>
</organism>
<evidence type="ECO:0000259" key="2">
    <source>
        <dbReference type="Pfam" id="PF13581"/>
    </source>
</evidence>
<dbReference type="SUPFAM" id="SSF55874">
    <property type="entry name" value="ATPase domain of HSP90 chaperone/DNA topoisomerase II/histidine kinase"/>
    <property type="match status" value="1"/>
</dbReference>
<evidence type="ECO:0000256" key="1">
    <source>
        <dbReference type="ARBA" id="ARBA00022527"/>
    </source>
</evidence>
<dbReference type="CDD" id="cd16936">
    <property type="entry name" value="HATPase_RsbW-like"/>
    <property type="match status" value="1"/>
</dbReference>
<dbReference type="Gene3D" id="3.30.565.10">
    <property type="entry name" value="Histidine kinase-like ATPase, C-terminal domain"/>
    <property type="match status" value="1"/>
</dbReference>
<dbReference type="AlphaFoldDB" id="A0A4V2RQP3"/>
<keyword evidence="4" id="KW-1185">Reference proteome</keyword>
<dbReference type="Pfam" id="PF13581">
    <property type="entry name" value="HATPase_c_2"/>
    <property type="match status" value="1"/>
</dbReference>
<dbReference type="PANTHER" id="PTHR35526:SF3">
    <property type="entry name" value="ANTI-SIGMA-F FACTOR RSBW"/>
    <property type="match status" value="1"/>
</dbReference>
<dbReference type="OrthoDB" id="1467655at2"/>
<proteinExistence type="predicted"/>
<dbReference type="PANTHER" id="PTHR35526">
    <property type="entry name" value="ANTI-SIGMA-F FACTOR RSBW-RELATED"/>
    <property type="match status" value="1"/>
</dbReference>
<evidence type="ECO:0000313" key="4">
    <source>
        <dbReference type="Proteomes" id="UP000294830"/>
    </source>
</evidence>
<dbReference type="Proteomes" id="UP000294830">
    <property type="component" value="Unassembled WGS sequence"/>
</dbReference>
<evidence type="ECO:0000313" key="3">
    <source>
        <dbReference type="EMBL" id="TCN72160.1"/>
    </source>
</evidence>
<dbReference type="InterPro" id="IPR003594">
    <property type="entry name" value="HATPase_dom"/>
</dbReference>
<keyword evidence="3" id="KW-0418">Kinase</keyword>
<sequence>MKIYKFESDPIILNDIEEIVVHFIKENDIPKALRYKIIVSSLEAITNSIYHGNCCNVQKKVQFGLERRSDRVVVIVEDEGDGFDYAKLPDPTTPDNIENPDGRGVFLMMKLSDYIEFNKKGNRVQLYFNI</sequence>
<dbReference type="GO" id="GO:0004674">
    <property type="term" value="F:protein serine/threonine kinase activity"/>
    <property type="evidence" value="ECO:0007669"/>
    <property type="project" value="UniProtKB-KW"/>
</dbReference>
<dbReference type="RefSeq" id="WP_131838227.1">
    <property type="nucleotide sequence ID" value="NZ_SLWB01000002.1"/>
</dbReference>
<protein>
    <submittedName>
        <fullName evidence="3">Serine/threonine-protein kinase RsbW</fullName>
    </submittedName>
</protein>
<reference evidence="3 4" key="1">
    <citation type="submission" date="2019-03" db="EMBL/GenBank/DDBJ databases">
        <title>Genomic Encyclopedia of Archaeal and Bacterial Type Strains, Phase II (KMG-II): from individual species to whole genera.</title>
        <authorList>
            <person name="Goeker M."/>
        </authorList>
    </citation>
    <scope>NUCLEOTIDE SEQUENCE [LARGE SCALE GENOMIC DNA]</scope>
    <source>
        <strain evidence="3 4">RL-C</strain>
    </source>
</reference>
<comment type="caution">
    <text evidence="3">The sequence shown here is derived from an EMBL/GenBank/DDBJ whole genome shotgun (WGS) entry which is preliminary data.</text>
</comment>
<gene>
    <name evidence="3" type="ORF">CLV25_102123</name>
</gene>